<dbReference type="GO" id="GO:0005886">
    <property type="term" value="C:plasma membrane"/>
    <property type="evidence" value="ECO:0007669"/>
    <property type="project" value="UniProtKB-SubCell"/>
</dbReference>
<evidence type="ECO:0000256" key="6">
    <source>
        <dbReference type="HAMAP-Rule" id="MF_00445"/>
    </source>
</evidence>
<feature type="transmembrane region" description="Helical" evidence="6">
    <location>
        <begin position="6"/>
        <end position="27"/>
    </location>
</feature>
<dbReference type="PRINTS" id="PR01434">
    <property type="entry name" value="NADHDHGNASE5"/>
</dbReference>
<reference evidence="9 10" key="1">
    <citation type="submission" date="2018-11" db="EMBL/GenBank/DDBJ databases">
        <authorList>
            <person name="Criscuolo A."/>
        </authorList>
    </citation>
    <scope>NUCLEOTIDE SEQUENCE [LARGE SCALE GENOMIC DNA]</scope>
    <source>
        <strain evidence="9">ACIP111625</strain>
    </source>
</reference>
<feature type="transmembrane region" description="Helical" evidence="6">
    <location>
        <begin position="408"/>
        <end position="428"/>
    </location>
</feature>
<accession>A0A3P5XMZ1</accession>
<keyword evidence="6" id="KW-1003">Cell membrane</keyword>
<feature type="transmembrane region" description="Helical" evidence="6">
    <location>
        <begin position="104"/>
        <end position="121"/>
    </location>
</feature>
<comment type="function">
    <text evidence="1 6">NDH-1 shuttles electrons from NADH, via FMN and iron-sulfur (Fe-S) centers, to quinones in the respiratory chain. The immediate electron acceptor for the enzyme in this species is believed to be ubiquinone. Couples the redox reaction to proton translocation (for every two electrons transferred, four hydrogen ions are translocated across the cytoplasmic membrane), and thus conserves the redox energy in a proton gradient.</text>
</comment>
<feature type="transmembrane region" description="Helical" evidence="6">
    <location>
        <begin position="375"/>
        <end position="396"/>
    </location>
</feature>
<keyword evidence="9" id="KW-0560">Oxidoreductase</keyword>
<organism evidence="9 10">
    <name type="scientific">Pseudogemmobacter humi</name>
    <dbReference type="NCBI Taxonomy" id="2483812"/>
    <lineage>
        <taxon>Bacteria</taxon>
        <taxon>Pseudomonadati</taxon>
        <taxon>Pseudomonadota</taxon>
        <taxon>Alphaproteobacteria</taxon>
        <taxon>Rhodobacterales</taxon>
        <taxon>Paracoccaceae</taxon>
        <taxon>Pseudogemmobacter</taxon>
    </lineage>
</organism>
<keyword evidence="6" id="KW-0813">Transport</keyword>
<feature type="transmembrane region" description="Helical" evidence="6">
    <location>
        <begin position="327"/>
        <end position="349"/>
    </location>
</feature>
<comment type="subcellular location">
    <subcellularLocation>
        <location evidence="6">Cell membrane</location>
        <topology evidence="6">Multi-pass membrane protein</topology>
    </subcellularLocation>
    <subcellularLocation>
        <location evidence="2">Endomembrane system</location>
        <topology evidence="2">Multi-pass membrane protein</topology>
    </subcellularLocation>
    <subcellularLocation>
        <location evidence="7">Membrane</location>
        <topology evidence="7">Multi-pass membrane protein</topology>
    </subcellularLocation>
</comment>
<dbReference type="GO" id="GO:0042773">
    <property type="term" value="P:ATP synthesis coupled electron transport"/>
    <property type="evidence" value="ECO:0007669"/>
    <property type="project" value="InterPro"/>
</dbReference>
<proteinExistence type="inferred from homology"/>
<keyword evidence="5 6" id="KW-0472">Membrane</keyword>
<keyword evidence="4 6" id="KW-1133">Transmembrane helix</keyword>
<dbReference type="Proteomes" id="UP000277498">
    <property type="component" value="Unassembled WGS sequence"/>
</dbReference>
<feature type="transmembrane region" description="Helical" evidence="6">
    <location>
        <begin position="270"/>
        <end position="289"/>
    </location>
</feature>
<evidence type="ECO:0000256" key="3">
    <source>
        <dbReference type="ARBA" id="ARBA00022692"/>
    </source>
</evidence>
<feature type="transmembrane region" description="Helical" evidence="6">
    <location>
        <begin position="296"/>
        <end position="315"/>
    </location>
</feature>
<sequence>MTAADFNIVLPEVILALYAMAALMFGVYTGKDRVAVPLVWATAGLFVALALWIGFAGEGSRTAFGGMFQDDPFARFAKVTILLSAAAVIAMSQDYMSRWNLLRFEFPVVVALAVLGMLMMVSSGDLMALYMGLELQSLALYVVAAMRRDSARSSEAGLKYFVLGSLSSGMLLYGASLVYGYAGTTLFSGIITTLNDGVPLGLLFGLVFMLAGLAFKISAAPFHMWTPDVYEGSPTPVTAFFATAPKVAAMALIARLAWDAFGAIPAQWGQVLAALAVASMYLGAVAAIGQRDIKRLMAYSSIAHMGYALIGLAAASTGDQEAAVQGVQAMLIYMAIYVTMGVGTFAFILSMERDGRPVTDIASLKMLSKTEPLKALALLALFFSLAGVPPFIGFFAKFAVLKAAVDAGMVWLAVAGAVASVIGAFYYLRIVYFIYFGDSEDPAQSRMAPVQWVMLVAVAAVMVLGAINLFGIEPAALTAARALVL</sequence>
<dbReference type="InterPro" id="IPR001750">
    <property type="entry name" value="ND/Mrp_TM"/>
</dbReference>
<keyword evidence="10" id="KW-1185">Reference proteome</keyword>
<keyword evidence="6" id="KW-0830">Ubiquinone</keyword>
<evidence type="ECO:0000256" key="5">
    <source>
        <dbReference type="ARBA" id="ARBA00023136"/>
    </source>
</evidence>
<dbReference type="AlphaFoldDB" id="A0A3P5XMZ1"/>
<dbReference type="EMBL" id="UXAW01000087">
    <property type="protein sequence ID" value="VDC31692.1"/>
    <property type="molecule type" value="Genomic_DNA"/>
</dbReference>
<dbReference type="GO" id="GO:0050136">
    <property type="term" value="F:NADH dehydrogenase (quinone) (non-electrogenic) activity"/>
    <property type="evidence" value="ECO:0007669"/>
    <property type="project" value="UniProtKB-UniRule"/>
</dbReference>
<comment type="similarity">
    <text evidence="6">Belongs to the complex I subunit 2 family.</text>
</comment>
<dbReference type="Pfam" id="PF00361">
    <property type="entry name" value="Proton_antipo_M"/>
    <property type="match status" value="1"/>
</dbReference>
<evidence type="ECO:0000313" key="9">
    <source>
        <dbReference type="EMBL" id="VDC31692.1"/>
    </source>
</evidence>
<keyword evidence="6" id="KW-1278">Translocase</keyword>
<feature type="transmembrane region" description="Helical" evidence="6">
    <location>
        <begin position="158"/>
        <end position="182"/>
    </location>
</feature>
<evidence type="ECO:0000256" key="2">
    <source>
        <dbReference type="ARBA" id="ARBA00004127"/>
    </source>
</evidence>
<evidence type="ECO:0000256" key="7">
    <source>
        <dbReference type="RuleBase" id="RU000320"/>
    </source>
</evidence>
<dbReference type="InterPro" id="IPR010096">
    <property type="entry name" value="NADH-Q_OxRdtase_suN/2"/>
</dbReference>
<keyword evidence="6" id="KW-0874">Quinone</keyword>
<comment type="catalytic activity">
    <reaction evidence="6">
        <text>a quinone + NADH + 5 H(+)(in) = a quinol + NAD(+) + 4 H(+)(out)</text>
        <dbReference type="Rhea" id="RHEA:57888"/>
        <dbReference type="ChEBI" id="CHEBI:15378"/>
        <dbReference type="ChEBI" id="CHEBI:24646"/>
        <dbReference type="ChEBI" id="CHEBI:57540"/>
        <dbReference type="ChEBI" id="CHEBI:57945"/>
        <dbReference type="ChEBI" id="CHEBI:132124"/>
    </reaction>
</comment>
<gene>
    <name evidence="6 9" type="primary">nuoN</name>
    <name evidence="9" type="ORF">XINFAN_03064</name>
</gene>
<dbReference type="NCBIfam" id="TIGR01770">
    <property type="entry name" value="NDH_I_N"/>
    <property type="match status" value="1"/>
</dbReference>
<evidence type="ECO:0000256" key="1">
    <source>
        <dbReference type="ARBA" id="ARBA00002378"/>
    </source>
</evidence>
<dbReference type="RefSeq" id="WP_124087782.1">
    <property type="nucleotide sequence ID" value="NZ_UXAW01000087.1"/>
</dbReference>
<evidence type="ECO:0000256" key="4">
    <source>
        <dbReference type="ARBA" id="ARBA00022989"/>
    </source>
</evidence>
<protein>
    <recommendedName>
        <fullName evidence="6">NADH-quinone oxidoreductase subunit N</fullName>
        <ecNumber evidence="6">7.1.1.-</ecNumber>
    </recommendedName>
    <alternativeName>
        <fullName evidence="6">NADH dehydrogenase I subunit N</fullName>
    </alternativeName>
    <alternativeName>
        <fullName evidence="6">NDH-1 subunit N</fullName>
    </alternativeName>
</protein>
<evidence type="ECO:0000259" key="8">
    <source>
        <dbReference type="Pfam" id="PF00361"/>
    </source>
</evidence>
<feature type="transmembrane region" description="Helical" evidence="6">
    <location>
        <begin position="73"/>
        <end position="92"/>
    </location>
</feature>
<comment type="subunit">
    <text evidence="6">NDH-1 is composed of 14 different subunits. Subunits NuoA, H, J, K, L, M, N constitute the membrane sector of the complex.</text>
</comment>
<feature type="transmembrane region" description="Helical" evidence="6">
    <location>
        <begin position="34"/>
        <end position="53"/>
    </location>
</feature>
<feature type="domain" description="NADH:quinone oxidoreductase/Mrp antiporter transmembrane" evidence="8">
    <location>
        <begin position="123"/>
        <end position="423"/>
    </location>
</feature>
<feature type="transmembrane region" description="Helical" evidence="6">
    <location>
        <begin position="449"/>
        <end position="472"/>
    </location>
</feature>
<dbReference type="OrthoDB" id="9811718at2"/>
<feature type="transmembrane region" description="Helical" evidence="6">
    <location>
        <begin position="202"/>
        <end position="225"/>
    </location>
</feature>
<dbReference type="PANTHER" id="PTHR22773">
    <property type="entry name" value="NADH DEHYDROGENASE"/>
    <property type="match status" value="1"/>
</dbReference>
<dbReference type="HAMAP" id="MF_00445">
    <property type="entry name" value="NDH1_NuoN_1"/>
    <property type="match status" value="1"/>
</dbReference>
<keyword evidence="6" id="KW-0520">NAD</keyword>
<name>A0A3P5XMZ1_9RHOB</name>
<dbReference type="NCBIfam" id="NF004440">
    <property type="entry name" value="PRK05777.1-3"/>
    <property type="match status" value="1"/>
</dbReference>
<dbReference type="GO" id="GO:0012505">
    <property type="term" value="C:endomembrane system"/>
    <property type="evidence" value="ECO:0007669"/>
    <property type="project" value="UniProtKB-SubCell"/>
</dbReference>
<dbReference type="EC" id="7.1.1.-" evidence="6"/>
<keyword evidence="3 6" id="KW-0812">Transmembrane</keyword>
<dbReference type="GO" id="GO:0008137">
    <property type="term" value="F:NADH dehydrogenase (ubiquinone) activity"/>
    <property type="evidence" value="ECO:0007669"/>
    <property type="project" value="InterPro"/>
</dbReference>
<evidence type="ECO:0000313" key="10">
    <source>
        <dbReference type="Proteomes" id="UP000277498"/>
    </source>
</evidence>
<dbReference type="GO" id="GO:0048038">
    <property type="term" value="F:quinone binding"/>
    <property type="evidence" value="ECO:0007669"/>
    <property type="project" value="UniProtKB-KW"/>
</dbReference>